<evidence type="ECO:0000256" key="1">
    <source>
        <dbReference type="SAM" id="Phobius"/>
    </source>
</evidence>
<dbReference type="Proteomes" id="UP000808349">
    <property type="component" value="Unassembled WGS sequence"/>
</dbReference>
<feature type="transmembrane region" description="Helical" evidence="1">
    <location>
        <begin position="135"/>
        <end position="159"/>
    </location>
</feature>
<name>A0A9D7XGW9_9BACT</name>
<sequence length="219" mass="25022">MVAIVRFVIIFIVLYALLTFLSGQKPVANTIYPALKSLTTWIIEISLPSSFIESQDVVNEQTKKPEPDKMYLVYGNPILINKAIEEAKLTHNQYAKIPSYSTQFFLFEMFIVPLIFVIALFIGSPIPNHRKWKGLGISLAILILFVLTKIIILTLFTISNSQIGIYELSDTMMNFLSRFISFLSLGLSIFIGFMLWLIFGFRYSTFTNVFESLFKSKSL</sequence>
<evidence type="ECO:0000313" key="3">
    <source>
        <dbReference type="Proteomes" id="UP000808349"/>
    </source>
</evidence>
<feature type="transmembrane region" description="Helical" evidence="1">
    <location>
        <begin position="179"/>
        <end position="199"/>
    </location>
</feature>
<evidence type="ECO:0000313" key="2">
    <source>
        <dbReference type="EMBL" id="MBK9717103.1"/>
    </source>
</evidence>
<accession>A0A9D7XGW9</accession>
<comment type="caution">
    <text evidence="2">The sequence shown here is derived from an EMBL/GenBank/DDBJ whole genome shotgun (WGS) entry which is preliminary data.</text>
</comment>
<protein>
    <submittedName>
        <fullName evidence="2">Uncharacterized protein</fullName>
    </submittedName>
</protein>
<feature type="transmembrane region" description="Helical" evidence="1">
    <location>
        <begin position="104"/>
        <end position="123"/>
    </location>
</feature>
<proteinExistence type="predicted"/>
<keyword evidence="1" id="KW-1133">Transmembrane helix</keyword>
<keyword evidence="1" id="KW-0472">Membrane</keyword>
<organism evidence="2 3">
    <name type="scientific">Candidatus Defluviibacterium haderslevense</name>
    <dbReference type="NCBI Taxonomy" id="2981993"/>
    <lineage>
        <taxon>Bacteria</taxon>
        <taxon>Pseudomonadati</taxon>
        <taxon>Bacteroidota</taxon>
        <taxon>Saprospiria</taxon>
        <taxon>Saprospirales</taxon>
        <taxon>Saprospiraceae</taxon>
        <taxon>Candidatus Defluviibacterium</taxon>
    </lineage>
</organism>
<dbReference type="AlphaFoldDB" id="A0A9D7XGW9"/>
<dbReference type="EMBL" id="JADKFW010000004">
    <property type="protein sequence ID" value="MBK9717103.1"/>
    <property type="molecule type" value="Genomic_DNA"/>
</dbReference>
<gene>
    <name evidence="2" type="ORF">IPO85_06255</name>
</gene>
<keyword evidence="1" id="KW-0812">Transmembrane</keyword>
<reference evidence="2 3" key="1">
    <citation type="submission" date="2020-10" db="EMBL/GenBank/DDBJ databases">
        <title>Connecting structure to function with the recovery of over 1000 high-quality activated sludge metagenome-assembled genomes encoding full-length rRNA genes using long-read sequencing.</title>
        <authorList>
            <person name="Singleton C.M."/>
            <person name="Petriglieri F."/>
            <person name="Kristensen J.M."/>
            <person name="Kirkegaard R.H."/>
            <person name="Michaelsen T.Y."/>
            <person name="Andersen M.H."/>
            <person name="Karst S.M."/>
            <person name="Dueholm M.S."/>
            <person name="Nielsen P.H."/>
            <person name="Albertsen M."/>
        </authorList>
    </citation>
    <scope>NUCLEOTIDE SEQUENCE [LARGE SCALE GENOMIC DNA]</scope>
    <source>
        <strain evidence="2">Ribe_18-Q3-R11-54_BAT3C.373</strain>
    </source>
</reference>